<sequence length="81" mass="8889">MAVRADHEGLAAPFGHQLRPRGLWSPRLVEVGKLADLVGLHRSETPAPLAPPRREPGEQLFAADGDRGWLMVDDDRCLLPS</sequence>
<organism evidence="2 3">
    <name type="scientific">Streptomyces chengmaiensis</name>
    <dbReference type="NCBI Taxonomy" id="3040919"/>
    <lineage>
        <taxon>Bacteria</taxon>
        <taxon>Bacillati</taxon>
        <taxon>Actinomycetota</taxon>
        <taxon>Actinomycetes</taxon>
        <taxon>Kitasatosporales</taxon>
        <taxon>Streptomycetaceae</taxon>
        <taxon>Streptomyces</taxon>
    </lineage>
</organism>
<gene>
    <name evidence="2" type="ORF">QCN29_36350</name>
</gene>
<name>A0ABT6I0B4_9ACTN</name>
<comment type="caution">
    <text evidence="2">The sequence shown here is derived from an EMBL/GenBank/DDBJ whole genome shotgun (WGS) entry which is preliminary data.</text>
</comment>
<proteinExistence type="predicted"/>
<evidence type="ECO:0000313" key="2">
    <source>
        <dbReference type="EMBL" id="MDH2394112.1"/>
    </source>
</evidence>
<accession>A0ABT6I0B4</accession>
<evidence type="ECO:0000313" key="3">
    <source>
        <dbReference type="Proteomes" id="UP001223144"/>
    </source>
</evidence>
<feature type="region of interest" description="Disordered" evidence="1">
    <location>
        <begin position="43"/>
        <end position="62"/>
    </location>
</feature>
<reference evidence="2 3" key="1">
    <citation type="submission" date="2023-04" db="EMBL/GenBank/DDBJ databases">
        <title>Streptomyces chengmaiensis sp. nov. isolated from the stem of mangrove plant in Hainan.</title>
        <authorList>
            <person name="Huang X."/>
            <person name="Zhou S."/>
            <person name="Chu X."/>
            <person name="Xie Y."/>
            <person name="Lin Y."/>
        </authorList>
    </citation>
    <scope>NUCLEOTIDE SEQUENCE [LARGE SCALE GENOMIC DNA]</scope>
    <source>
        <strain evidence="2 3">HNM0663</strain>
    </source>
</reference>
<protein>
    <submittedName>
        <fullName evidence="2">Uncharacterized protein</fullName>
    </submittedName>
</protein>
<dbReference type="EMBL" id="JARWBG010000111">
    <property type="protein sequence ID" value="MDH2394112.1"/>
    <property type="molecule type" value="Genomic_DNA"/>
</dbReference>
<dbReference type="Proteomes" id="UP001223144">
    <property type="component" value="Unassembled WGS sequence"/>
</dbReference>
<keyword evidence="3" id="KW-1185">Reference proteome</keyword>
<evidence type="ECO:0000256" key="1">
    <source>
        <dbReference type="SAM" id="MobiDB-lite"/>
    </source>
</evidence>